<dbReference type="PROSITE" id="PS50006">
    <property type="entry name" value="FHA_DOMAIN"/>
    <property type="match status" value="1"/>
</dbReference>
<dbReference type="EMBL" id="JAJKFT010000010">
    <property type="protein sequence ID" value="MCC9632122.1"/>
    <property type="molecule type" value="Genomic_DNA"/>
</dbReference>
<dbReference type="InterPro" id="IPR050923">
    <property type="entry name" value="Cell_Proc_Reg/RNA_Proc"/>
</dbReference>
<dbReference type="PROSITE" id="PS50883">
    <property type="entry name" value="EAL"/>
    <property type="match status" value="1"/>
</dbReference>
<dbReference type="InterPro" id="IPR001633">
    <property type="entry name" value="EAL_dom"/>
</dbReference>
<feature type="domain" description="EAL" evidence="2">
    <location>
        <begin position="138"/>
        <end position="375"/>
    </location>
</feature>
<protein>
    <submittedName>
        <fullName evidence="3">EAL domain-containing protein</fullName>
    </submittedName>
</protein>
<accession>A0A9X1MU40</accession>
<comment type="caution">
    <text evidence="3">The sequence shown here is derived from an EMBL/GenBank/DDBJ whole genome shotgun (WGS) entry which is preliminary data.</text>
</comment>
<dbReference type="InterPro" id="IPR008984">
    <property type="entry name" value="SMAD_FHA_dom_sf"/>
</dbReference>
<proteinExistence type="predicted"/>
<evidence type="ECO:0000313" key="4">
    <source>
        <dbReference type="Proteomes" id="UP001139103"/>
    </source>
</evidence>
<dbReference type="InterPro" id="IPR000253">
    <property type="entry name" value="FHA_dom"/>
</dbReference>
<dbReference type="Gene3D" id="3.20.20.450">
    <property type="entry name" value="EAL domain"/>
    <property type="match status" value="1"/>
</dbReference>
<organism evidence="3 4">
    <name type="scientific">Blastopirellula sediminis</name>
    <dbReference type="NCBI Taxonomy" id="2894196"/>
    <lineage>
        <taxon>Bacteria</taxon>
        <taxon>Pseudomonadati</taxon>
        <taxon>Planctomycetota</taxon>
        <taxon>Planctomycetia</taxon>
        <taxon>Pirellulales</taxon>
        <taxon>Pirellulaceae</taxon>
        <taxon>Blastopirellula</taxon>
    </lineage>
</organism>
<dbReference type="RefSeq" id="WP_230224978.1">
    <property type="nucleotide sequence ID" value="NZ_JAJKFT010000010.1"/>
</dbReference>
<evidence type="ECO:0000259" key="1">
    <source>
        <dbReference type="PROSITE" id="PS50006"/>
    </source>
</evidence>
<evidence type="ECO:0000313" key="3">
    <source>
        <dbReference type="EMBL" id="MCC9632122.1"/>
    </source>
</evidence>
<dbReference type="Pfam" id="PF00563">
    <property type="entry name" value="EAL"/>
    <property type="match status" value="1"/>
</dbReference>
<dbReference type="SUPFAM" id="SSF49879">
    <property type="entry name" value="SMAD/FHA domain"/>
    <property type="match status" value="1"/>
</dbReference>
<sequence>MHTEVLFDPQVGAPYFEIISAESGETRKLAIEKFPFSIGRNDSCDYPVESGRVSREHALLLKEGNQYLLRDLNSTNGTFVNGEKITEKVISDGDTLMVADIEFDFHSGNQAQQRQTVTLQMDGSPPAAPASEGTFFDSLHAFRRWQEIAAVGGVRVDFDGIYDLTSGDPFGFLVRRMIDGNVSPDDPISRKILDTECRLTERLLRLHRLRAYSAAEMLPENACLFLRPEQYEIGSTSFLDSVAYARDQSPEARRTVIVIPDEAVCELPFFREFMNELQSIGCETAFAGFHPSKSRLEDYLDLAPDYIEFHETVAREIDDDARLQEAMREVIRTCQEKHITTIATGVHAEASAQRFRDLGANMSRGRYRRRDAGQA</sequence>
<keyword evidence="4" id="KW-1185">Reference proteome</keyword>
<feature type="domain" description="FHA" evidence="1">
    <location>
        <begin position="36"/>
        <end position="85"/>
    </location>
</feature>
<dbReference type="InterPro" id="IPR035919">
    <property type="entry name" value="EAL_sf"/>
</dbReference>
<dbReference type="SUPFAM" id="SSF141868">
    <property type="entry name" value="EAL domain-like"/>
    <property type="match status" value="1"/>
</dbReference>
<dbReference type="SMART" id="SM00240">
    <property type="entry name" value="FHA"/>
    <property type="match status" value="1"/>
</dbReference>
<dbReference type="PANTHER" id="PTHR23308">
    <property type="entry name" value="NUCLEAR INHIBITOR OF PROTEIN PHOSPHATASE-1"/>
    <property type="match status" value="1"/>
</dbReference>
<reference evidence="3" key="1">
    <citation type="submission" date="2021-11" db="EMBL/GenBank/DDBJ databases">
        <title>Genome sequence.</title>
        <authorList>
            <person name="Sun Q."/>
        </authorList>
    </citation>
    <scope>NUCLEOTIDE SEQUENCE</scope>
    <source>
        <strain evidence="3">JC732</strain>
    </source>
</reference>
<dbReference type="AlphaFoldDB" id="A0A9X1MU40"/>
<dbReference type="Proteomes" id="UP001139103">
    <property type="component" value="Unassembled WGS sequence"/>
</dbReference>
<dbReference type="CDD" id="cd00060">
    <property type="entry name" value="FHA"/>
    <property type="match status" value="1"/>
</dbReference>
<evidence type="ECO:0000259" key="2">
    <source>
        <dbReference type="PROSITE" id="PS50883"/>
    </source>
</evidence>
<dbReference type="Pfam" id="PF00498">
    <property type="entry name" value="FHA"/>
    <property type="match status" value="1"/>
</dbReference>
<dbReference type="Gene3D" id="2.60.200.20">
    <property type="match status" value="1"/>
</dbReference>
<gene>
    <name evidence="3" type="ORF">LOC68_27320</name>
</gene>
<name>A0A9X1MU40_9BACT</name>